<gene>
    <name evidence="2" type="ORF">g.24579</name>
</gene>
<dbReference type="EMBL" id="GDKF01008637">
    <property type="protein sequence ID" value="JAT69985.1"/>
    <property type="molecule type" value="Transcribed_RNA"/>
</dbReference>
<proteinExistence type="predicted"/>
<feature type="non-terminal residue" evidence="2">
    <location>
        <position position="1"/>
    </location>
</feature>
<evidence type="ECO:0000256" key="1">
    <source>
        <dbReference type="SAM" id="MobiDB-lite"/>
    </source>
</evidence>
<sequence>PPPLPPSPPPNPPSPPPPSPPPPPPPSLTGSISFNYLTTAGVNLHIDLAQSGYDGYTANVYVWTSYLANPFAGGLTFTTPTTDLIRITLGTAMTAFGYSSILVQDSNHDIVLVQQLPLISNSPPPPSSIGVCGDSPVLVSDYGMCPIATPVVVICTASGVPTATCEAGTQPEIPTCEGTPAYPTSGVCSGSTPTLIVCSSYAMPRAACLPAFQPPPPPAVPPPPPSISSVSGTAILSGTSVTFTITASGNLPNFYNVGYFTSNDWMVRSGQKYLTTSDNPQTWIDSLYSTTLVSYFKYVQVVAGTDAGDYSLPYTIQL</sequence>
<reference evidence="2" key="1">
    <citation type="submission" date="2015-08" db="EMBL/GenBank/DDBJ databases">
        <authorList>
            <person name="Babu N.S."/>
            <person name="Beckwith C.J."/>
            <person name="Beseler K.G."/>
            <person name="Brison A."/>
            <person name="Carone J.V."/>
            <person name="Caskin T.P."/>
            <person name="Diamond M."/>
            <person name="Durham M.E."/>
            <person name="Foxe J.M."/>
            <person name="Go M."/>
            <person name="Henderson B.A."/>
            <person name="Jones I.B."/>
            <person name="McGettigan J.A."/>
            <person name="Micheletti S.J."/>
            <person name="Nasrallah M.E."/>
            <person name="Ortiz D."/>
            <person name="Piller C.R."/>
            <person name="Privatt S.R."/>
            <person name="Schneider S.L."/>
            <person name="Sharp S."/>
            <person name="Smith T.C."/>
            <person name="Stanton J.D."/>
            <person name="Ullery H.E."/>
            <person name="Wilson R.J."/>
            <person name="Serrano M.G."/>
            <person name="Buck G."/>
            <person name="Lee V."/>
            <person name="Wang Y."/>
            <person name="Carvalho R."/>
            <person name="Voegtly L."/>
            <person name="Shi R."/>
            <person name="Duckworth R."/>
            <person name="Johnson A."/>
            <person name="Loviza R."/>
            <person name="Walstead R."/>
            <person name="Shah Z."/>
            <person name="Kiflezghi M."/>
            <person name="Wade K."/>
            <person name="Ball S.L."/>
            <person name="Bradley K.W."/>
            <person name="Asai D.J."/>
            <person name="Bowman C.A."/>
            <person name="Russell D.A."/>
            <person name="Pope W.H."/>
            <person name="Jacobs-Sera D."/>
            <person name="Hendrix R.W."/>
            <person name="Hatfull G.F."/>
        </authorList>
    </citation>
    <scope>NUCLEOTIDE SEQUENCE</scope>
</reference>
<dbReference type="AlphaFoldDB" id="A0A1D1ZTB1"/>
<organism evidence="2">
    <name type="scientific">Auxenochlorella protothecoides</name>
    <name type="common">Green microalga</name>
    <name type="synonym">Chlorella protothecoides</name>
    <dbReference type="NCBI Taxonomy" id="3075"/>
    <lineage>
        <taxon>Eukaryota</taxon>
        <taxon>Viridiplantae</taxon>
        <taxon>Chlorophyta</taxon>
        <taxon>core chlorophytes</taxon>
        <taxon>Trebouxiophyceae</taxon>
        <taxon>Chlorellales</taxon>
        <taxon>Chlorellaceae</taxon>
        <taxon>Auxenochlorella</taxon>
    </lineage>
</organism>
<evidence type="ECO:0000313" key="2">
    <source>
        <dbReference type="EMBL" id="JAT69985.1"/>
    </source>
</evidence>
<protein>
    <submittedName>
        <fullName evidence="2">Uncharacterized protein</fullName>
    </submittedName>
</protein>
<feature type="compositionally biased region" description="Pro residues" evidence="1">
    <location>
        <begin position="1"/>
        <end position="27"/>
    </location>
</feature>
<accession>A0A1D1ZTB1</accession>
<feature type="region of interest" description="Disordered" evidence="1">
    <location>
        <begin position="1"/>
        <end position="28"/>
    </location>
</feature>
<name>A0A1D1ZTB1_AUXPR</name>